<evidence type="ECO:0000256" key="3">
    <source>
        <dbReference type="SAM" id="SignalP"/>
    </source>
</evidence>
<sequence>MGTLRPVMALTMVVAMLLGAAQPATAADTVTITSGKPRSVMYLGQVYAIHTVEATGGTGPYALSVVSGSLPPGMLVVGTALGGAPTTPGTFPFRLRMTDKNGLFGEQAATIEVRQQKVVITSGKPRSPMYIGQVYAIHTVEATGGTGPYALSVVSGSLPPGMLVVGTSLGGAPTTPGTYPFTLRMTDKNKLFDEQAATIVVATAAATFTSGDPPAGTVGRSYSFRFTADGDSDIAFALAAGALPGGLTLDKLGRLSGVPGSAGTFTFTVQATGRSTSATRDVSLVVAPASPGTPTATPTGPTATPTPTASTDPAASPSESDPATSQPSPAPSRSKGGWLPLTGAGSPLVLLLMGVLAFSVGGILLVLAYQRRRFTTPE</sequence>
<dbReference type="SUPFAM" id="SSF49313">
    <property type="entry name" value="Cadherin-like"/>
    <property type="match status" value="1"/>
</dbReference>
<dbReference type="RefSeq" id="WP_030337179.1">
    <property type="nucleotide sequence ID" value="NZ_JBEZDH010000019.1"/>
</dbReference>
<evidence type="ECO:0000313" key="5">
    <source>
        <dbReference type="Proteomes" id="UP001602287"/>
    </source>
</evidence>
<dbReference type="Pfam" id="PF05345">
    <property type="entry name" value="He_PIG"/>
    <property type="match status" value="3"/>
</dbReference>
<keyword evidence="5" id="KW-1185">Reference proteome</keyword>
<feature type="signal peptide" evidence="3">
    <location>
        <begin position="1"/>
        <end position="26"/>
    </location>
</feature>
<dbReference type="InterPro" id="IPR015919">
    <property type="entry name" value="Cadherin-like_sf"/>
</dbReference>
<feature type="transmembrane region" description="Helical" evidence="2">
    <location>
        <begin position="348"/>
        <end position="369"/>
    </location>
</feature>
<evidence type="ECO:0000256" key="1">
    <source>
        <dbReference type="SAM" id="MobiDB-lite"/>
    </source>
</evidence>
<dbReference type="EMBL" id="JBIAZM010000018">
    <property type="protein sequence ID" value="MFF5204059.1"/>
    <property type="molecule type" value="Genomic_DNA"/>
</dbReference>
<keyword evidence="2" id="KW-0812">Transmembrane</keyword>
<feature type="region of interest" description="Disordered" evidence="1">
    <location>
        <begin position="287"/>
        <end position="338"/>
    </location>
</feature>
<feature type="compositionally biased region" description="Low complexity" evidence="1">
    <location>
        <begin position="287"/>
        <end position="325"/>
    </location>
</feature>
<protein>
    <submittedName>
        <fullName evidence="4">Ig domain-containing protein</fullName>
    </submittedName>
</protein>
<gene>
    <name evidence="4" type="ORF">ACFY3B_31115</name>
</gene>
<feature type="chain" id="PRO_5046127067" evidence="3">
    <location>
        <begin position="27"/>
        <end position="378"/>
    </location>
</feature>
<evidence type="ECO:0000313" key="4">
    <source>
        <dbReference type="EMBL" id="MFF5204059.1"/>
    </source>
</evidence>
<reference evidence="4 5" key="1">
    <citation type="submission" date="2024-10" db="EMBL/GenBank/DDBJ databases">
        <title>The Natural Products Discovery Center: Release of the First 8490 Sequenced Strains for Exploring Actinobacteria Biosynthetic Diversity.</title>
        <authorList>
            <person name="Kalkreuter E."/>
            <person name="Kautsar S.A."/>
            <person name="Yang D."/>
            <person name="Bader C.D."/>
            <person name="Teijaro C.N."/>
            <person name="Fluegel L."/>
            <person name="Davis C.M."/>
            <person name="Simpson J.R."/>
            <person name="Lauterbach L."/>
            <person name="Steele A.D."/>
            <person name="Gui C."/>
            <person name="Meng S."/>
            <person name="Li G."/>
            <person name="Viehrig K."/>
            <person name="Ye F."/>
            <person name="Su P."/>
            <person name="Kiefer A.F."/>
            <person name="Nichols A."/>
            <person name="Cepeda A.J."/>
            <person name="Yan W."/>
            <person name="Fan B."/>
            <person name="Jiang Y."/>
            <person name="Adhikari A."/>
            <person name="Zheng C.-J."/>
            <person name="Schuster L."/>
            <person name="Cowan T.M."/>
            <person name="Smanski M.J."/>
            <person name="Chevrette M.G."/>
            <person name="De Carvalho L.P.S."/>
            <person name="Shen B."/>
        </authorList>
    </citation>
    <scope>NUCLEOTIDE SEQUENCE [LARGE SCALE GENOMIC DNA]</scope>
    <source>
        <strain evidence="4 5">NPDC000140</strain>
    </source>
</reference>
<evidence type="ECO:0000256" key="2">
    <source>
        <dbReference type="SAM" id="Phobius"/>
    </source>
</evidence>
<dbReference type="GeneID" id="95367615"/>
<accession>A0ABW6W6I7</accession>
<dbReference type="Gene3D" id="2.60.40.10">
    <property type="entry name" value="Immunoglobulins"/>
    <property type="match status" value="3"/>
</dbReference>
<name>A0ABW6W6I7_9ACTN</name>
<proteinExistence type="predicted"/>
<dbReference type="InterPro" id="IPR013783">
    <property type="entry name" value="Ig-like_fold"/>
</dbReference>
<keyword evidence="2" id="KW-1133">Transmembrane helix</keyword>
<organism evidence="4 5">
    <name type="scientific">Micromonospora parva</name>
    <dbReference type="NCBI Taxonomy" id="1464048"/>
    <lineage>
        <taxon>Bacteria</taxon>
        <taxon>Bacillati</taxon>
        <taxon>Actinomycetota</taxon>
        <taxon>Actinomycetes</taxon>
        <taxon>Micromonosporales</taxon>
        <taxon>Micromonosporaceae</taxon>
        <taxon>Micromonospora</taxon>
    </lineage>
</organism>
<keyword evidence="3" id="KW-0732">Signal</keyword>
<comment type="caution">
    <text evidence="4">The sequence shown here is derived from an EMBL/GenBank/DDBJ whole genome shotgun (WGS) entry which is preliminary data.</text>
</comment>
<keyword evidence="2" id="KW-0472">Membrane</keyword>
<dbReference type="Proteomes" id="UP001602287">
    <property type="component" value="Unassembled WGS sequence"/>
</dbReference>